<accession>A0ABW3HSA1</accession>
<gene>
    <name evidence="7" type="ORF">ACFQ2I_13290</name>
</gene>
<dbReference type="Gene3D" id="3.40.190.10">
    <property type="entry name" value="Periplasmic binding protein-like II"/>
    <property type="match status" value="2"/>
</dbReference>
<dbReference type="RefSeq" id="WP_377564829.1">
    <property type="nucleotide sequence ID" value="NZ_JBHTJZ010000020.1"/>
</dbReference>
<name>A0ABW3HSA1_9BACL</name>
<evidence type="ECO:0000256" key="5">
    <source>
        <dbReference type="ARBA" id="ARBA00023288"/>
    </source>
</evidence>
<keyword evidence="8" id="KW-1185">Reference proteome</keyword>
<dbReference type="PANTHER" id="PTHR43649:SF33">
    <property type="entry name" value="POLYGALACTURONAN_RHAMNOGALACTURONAN-BINDING PROTEIN YTCQ"/>
    <property type="match status" value="1"/>
</dbReference>
<dbReference type="EMBL" id="JBHTJZ010000020">
    <property type="protein sequence ID" value="MFD0960360.1"/>
    <property type="molecule type" value="Genomic_DNA"/>
</dbReference>
<protein>
    <submittedName>
        <fullName evidence="7">Extracellular solute-binding protein</fullName>
    </submittedName>
</protein>
<organism evidence="7 8">
    <name type="scientific">Paenibacillus chungangensis</name>
    <dbReference type="NCBI Taxonomy" id="696535"/>
    <lineage>
        <taxon>Bacteria</taxon>
        <taxon>Bacillati</taxon>
        <taxon>Bacillota</taxon>
        <taxon>Bacilli</taxon>
        <taxon>Bacillales</taxon>
        <taxon>Paenibacillaceae</taxon>
        <taxon>Paenibacillus</taxon>
    </lineage>
</organism>
<feature type="chain" id="PRO_5045497295" evidence="6">
    <location>
        <begin position="30"/>
        <end position="529"/>
    </location>
</feature>
<evidence type="ECO:0000256" key="1">
    <source>
        <dbReference type="ARBA" id="ARBA00022475"/>
    </source>
</evidence>
<evidence type="ECO:0000256" key="6">
    <source>
        <dbReference type="SAM" id="SignalP"/>
    </source>
</evidence>
<evidence type="ECO:0000256" key="4">
    <source>
        <dbReference type="ARBA" id="ARBA00023139"/>
    </source>
</evidence>
<evidence type="ECO:0000256" key="2">
    <source>
        <dbReference type="ARBA" id="ARBA00022729"/>
    </source>
</evidence>
<proteinExistence type="predicted"/>
<keyword evidence="3" id="KW-0472">Membrane</keyword>
<evidence type="ECO:0000256" key="3">
    <source>
        <dbReference type="ARBA" id="ARBA00023136"/>
    </source>
</evidence>
<evidence type="ECO:0000313" key="8">
    <source>
        <dbReference type="Proteomes" id="UP001596989"/>
    </source>
</evidence>
<dbReference type="Pfam" id="PF13416">
    <property type="entry name" value="SBP_bac_8"/>
    <property type="match status" value="1"/>
</dbReference>
<keyword evidence="1" id="KW-1003">Cell membrane</keyword>
<comment type="caution">
    <text evidence="7">The sequence shown here is derived from an EMBL/GenBank/DDBJ whole genome shotgun (WGS) entry which is preliminary data.</text>
</comment>
<dbReference type="SUPFAM" id="SSF53850">
    <property type="entry name" value="Periplasmic binding protein-like II"/>
    <property type="match status" value="1"/>
</dbReference>
<dbReference type="PROSITE" id="PS51257">
    <property type="entry name" value="PROKAR_LIPOPROTEIN"/>
    <property type="match status" value="1"/>
</dbReference>
<dbReference type="InterPro" id="IPR006059">
    <property type="entry name" value="SBP"/>
</dbReference>
<dbReference type="InterPro" id="IPR050490">
    <property type="entry name" value="Bact_solute-bd_prot1"/>
</dbReference>
<sequence length="529" mass="59398">MKNNKKMLTTLLAVSMTAGLVACSGGNDASPGTTGSASDGQSEKKQTITWFEGTWESPVPEPKSDAVAKINEKFNVDFQPQYIPWDTYEEKLAVKMASGDLPDVIGMEEVNSNYVKWAQDGAFLPLEDLLDDYDTMKIIPPFVRDSLTVDGHIYGVPTYFSAKGGKKMVIRQDWLDKLDLTMPTNYEELKQVAIAFAKQDPDGNGKDDTLGLGLAKNIYYDPQNGAYYHNDAWYHKNENGQYIPGMISEANKEKIQFLIDLSKEGAISKDWAVTTYKDVFKEFNAGKVGIWYEQPGVQSANGIYPPTLMANAPEAVVAPIPPFISPDGSEGLKMGSGWYRMYLVSSKLKDQPEKVAKILEMIDYMRGSVPLNEQNPQNEFFDWKMGGEGEGYMMADGLAQKNPEKRSMTAPAAYILDFSWAENDVDLEEFIELSPTQEGKDFNRMMTDMLKSTKWYIDPSSRIIAPGYMEKKTELKKYITDETTKMIIGQRSIDEWDKMVEEWLAKGGQEAIDEVNKAIADSNLQGEWQ</sequence>
<reference evidence="8" key="1">
    <citation type="journal article" date="2019" name="Int. J. Syst. Evol. Microbiol.">
        <title>The Global Catalogue of Microorganisms (GCM) 10K type strain sequencing project: providing services to taxonomists for standard genome sequencing and annotation.</title>
        <authorList>
            <consortium name="The Broad Institute Genomics Platform"/>
            <consortium name="The Broad Institute Genome Sequencing Center for Infectious Disease"/>
            <person name="Wu L."/>
            <person name="Ma J."/>
        </authorList>
    </citation>
    <scope>NUCLEOTIDE SEQUENCE [LARGE SCALE GENOMIC DNA]</scope>
    <source>
        <strain evidence="8">CCUG 59129</strain>
    </source>
</reference>
<dbReference type="Proteomes" id="UP001596989">
    <property type="component" value="Unassembled WGS sequence"/>
</dbReference>
<keyword evidence="2 6" id="KW-0732">Signal</keyword>
<evidence type="ECO:0000313" key="7">
    <source>
        <dbReference type="EMBL" id="MFD0960360.1"/>
    </source>
</evidence>
<dbReference type="PANTHER" id="PTHR43649">
    <property type="entry name" value="ARABINOSE-BINDING PROTEIN-RELATED"/>
    <property type="match status" value="1"/>
</dbReference>
<keyword evidence="4" id="KW-0564">Palmitate</keyword>
<feature type="signal peptide" evidence="6">
    <location>
        <begin position="1"/>
        <end position="29"/>
    </location>
</feature>
<keyword evidence="5" id="KW-0449">Lipoprotein</keyword>